<dbReference type="EMBL" id="JACEIK010003392">
    <property type="protein sequence ID" value="MCD9641558.1"/>
    <property type="molecule type" value="Genomic_DNA"/>
</dbReference>
<organism evidence="1 2">
    <name type="scientific">Datura stramonium</name>
    <name type="common">Jimsonweed</name>
    <name type="synonym">Common thornapple</name>
    <dbReference type="NCBI Taxonomy" id="4076"/>
    <lineage>
        <taxon>Eukaryota</taxon>
        <taxon>Viridiplantae</taxon>
        <taxon>Streptophyta</taxon>
        <taxon>Embryophyta</taxon>
        <taxon>Tracheophyta</taxon>
        <taxon>Spermatophyta</taxon>
        <taxon>Magnoliopsida</taxon>
        <taxon>eudicotyledons</taxon>
        <taxon>Gunneridae</taxon>
        <taxon>Pentapetalae</taxon>
        <taxon>asterids</taxon>
        <taxon>lamiids</taxon>
        <taxon>Solanales</taxon>
        <taxon>Solanaceae</taxon>
        <taxon>Solanoideae</taxon>
        <taxon>Datureae</taxon>
        <taxon>Datura</taxon>
    </lineage>
</organism>
<protein>
    <submittedName>
        <fullName evidence="1">Uncharacterized protein</fullName>
    </submittedName>
</protein>
<sequence>MIGGSTDWAMLVGVVGRNQHATKHGGNKVLSKLWCAQWHQGIAPVWQVRAKVLSMERQLGEDLTSVPREADARGKHAVARQEMLREQAWRQDQSDGVKRHSLARKAAGARACAGAHACLTHGTSGWAVSWHV</sequence>
<gene>
    <name evidence="1" type="ORF">HAX54_027786</name>
</gene>
<evidence type="ECO:0000313" key="2">
    <source>
        <dbReference type="Proteomes" id="UP000823775"/>
    </source>
</evidence>
<name>A0ABS8V5N5_DATST</name>
<reference evidence="1 2" key="1">
    <citation type="journal article" date="2021" name="BMC Genomics">
        <title>Datura genome reveals duplications of psychoactive alkaloid biosynthetic genes and high mutation rate following tissue culture.</title>
        <authorList>
            <person name="Rajewski A."/>
            <person name="Carter-House D."/>
            <person name="Stajich J."/>
            <person name="Litt A."/>
        </authorList>
    </citation>
    <scope>NUCLEOTIDE SEQUENCE [LARGE SCALE GENOMIC DNA]</scope>
    <source>
        <strain evidence="1">AR-01</strain>
    </source>
</reference>
<keyword evidence="2" id="KW-1185">Reference proteome</keyword>
<comment type="caution">
    <text evidence="1">The sequence shown here is derived from an EMBL/GenBank/DDBJ whole genome shotgun (WGS) entry which is preliminary data.</text>
</comment>
<evidence type="ECO:0000313" key="1">
    <source>
        <dbReference type="EMBL" id="MCD9641558.1"/>
    </source>
</evidence>
<dbReference type="Proteomes" id="UP000823775">
    <property type="component" value="Unassembled WGS sequence"/>
</dbReference>
<proteinExistence type="predicted"/>
<accession>A0ABS8V5N5</accession>